<dbReference type="GO" id="GO:0005737">
    <property type="term" value="C:cytoplasm"/>
    <property type="evidence" value="ECO:0007669"/>
    <property type="project" value="TreeGrafter"/>
</dbReference>
<dbReference type="InterPro" id="IPR023214">
    <property type="entry name" value="HAD_sf"/>
</dbReference>
<keyword evidence="3" id="KW-1185">Reference proteome</keyword>
<dbReference type="CDD" id="cd06223">
    <property type="entry name" value="PRTases_typeI"/>
    <property type="match status" value="1"/>
</dbReference>
<reference evidence="2" key="2">
    <citation type="submission" date="2023-05" db="EMBL/GenBank/DDBJ databases">
        <authorList>
            <consortium name="Lawrence Berkeley National Laboratory"/>
            <person name="Steindorff A."/>
            <person name="Hensen N."/>
            <person name="Bonometti L."/>
            <person name="Westerberg I."/>
            <person name="Brannstrom I.O."/>
            <person name="Guillou S."/>
            <person name="Cros-Aarteil S."/>
            <person name="Calhoun S."/>
            <person name="Haridas S."/>
            <person name="Kuo A."/>
            <person name="Mondo S."/>
            <person name="Pangilinan J."/>
            <person name="Riley R."/>
            <person name="Labutti K."/>
            <person name="Andreopoulos B."/>
            <person name="Lipzen A."/>
            <person name="Chen C."/>
            <person name="Yanf M."/>
            <person name="Daum C."/>
            <person name="Ng V."/>
            <person name="Clum A."/>
            <person name="Ohm R."/>
            <person name="Martin F."/>
            <person name="Silar P."/>
            <person name="Natvig D."/>
            <person name="Lalanne C."/>
            <person name="Gautier V."/>
            <person name="Ament-Velasquez S.L."/>
            <person name="Kruys A."/>
            <person name="Hutchinson M.I."/>
            <person name="Powell A.J."/>
            <person name="Barry K."/>
            <person name="Miller A.N."/>
            <person name="Grigoriev I.V."/>
            <person name="Debuchy R."/>
            <person name="Gladieux P."/>
            <person name="Thoren M.H."/>
            <person name="Johannesson H."/>
        </authorList>
    </citation>
    <scope>NUCLEOTIDE SEQUENCE</scope>
    <source>
        <strain evidence="2">CBS 123565</strain>
    </source>
</reference>
<proteinExistence type="predicted"/>
<protein>
    <recommendedName>
        <fullName evidence="1">Phosphoribosyltransferase domain-containing protein</fullName>
    </recommendedName>
</protein>
<accession>A0AAN6UD38</accession>
<dbReference type="GO" id="GO:0006564">
    <property type="term" value="P:L-serine biosynthetic process"/>
    <property type="evidence" value="ECO:0007669"/>
    <property type="project" value="TreeGrafter"/>
</dbReference>
<sequence>MGPNACDRIPDIVSGNKPTVIGLYGVPGSGKSTLLHRLKDSLGETGFSFYEGSEVIASLVPGGLTSFQQAPEDQKTAWRQLAIESISRKSAASGQAAIVTGHFMFWQEDDESGKAVYTQGDLDAYTHILYLETPPKLVEQWRQLDNLRDRPAASVGHLQKWQQAEVMKLRRLCRDNGILFCSLSDSGEAVGRIAAMLLDFRRHSENHNLLHAQDRLDGILRSYGGRGKLQTVLLLDADRTLAADDGGALFWNDIVASSSYSMGLAGDDRSMKTLFSSPLGYTYTAFRQATLLYEEASNDGEFQAVCDRVASSVTMHAEMVSLLKHVSAHEHVAAVVLTCGLRRVWEVVLARAGLSNVKVVGGGRIADGLVVTPDTKRALTARLRDVHGLYVWAIGDSPMDVPMMCEAHQAIVAVGEGHGRSKTMDACLLDAIGRGLRACQALLPRNSPHRLDTTTLPLLELSSHEFLDSVVGRRDVTARIVHATDRNATRLLMTATRDATVAGPALREAHRRIGWYLATGFLSDVHVIGMEQYGIPHVQGHSVSGFRVRHEGKTTIVAAMRGGEPMALGVNDALPGAMFVHASHPADLRAHHLQGQRTVVFVDSVVNNGRTVAEFVERIRSLDPIIAIVVVAGVVQTKSVSPAGVIARILEHDKAVSVVALRLSDNKFTGQGTTDTGNRLFNTTQLP</sequence>
<dbReference type="InterPro" id="IPR050582">
    <property type="entry name" value="HAD-like_SerB"/>
</dbReference>
<dbReference type="Gene3D" id="3.40.50.2020">
    <property type="match status" value="1"/>
</dbReference>
<dbReference type="SUPFAM" id="SSF53271">
    <property type="entry name" value="PRTase-like"/>
    <property type="match status" value="1"/>
</dbReference>
<dbReference type="Pfam" id="PF12710">
    <property type="entry name" value="HAD"/>
    <property type="match status" value="1"/>
</dbReference>
<dbReference type="Gene3D" id="3.40.50.300">
    <property type="entry name" value="P-loop containing nucleotide triphosphate hydrolases"/>
    <property type="match status" value="1"/>
</dbReference>
<dbReference type="SUPFAM" id="SSF56784">
    <property type="entry name" value="HAD-like"/>
    <property type="match status" value="1"/>
</dbReference>
<dbReference type="InterPro" id="IPR027417">
    <property type="entry name" value="P-loop_NTPase"/>
</dbReference>
<dbReference type="InterPro" id="IPR029057">
    <property type="entry name" value="PRTase-like"/>
</dbReference>
<name>A0AAN6UD38_9PEZI</name>
<dbReference type="SUPFAM" id="SSF52540">
    <property type="entry name" value="P-loop containing nucleoside triphosphate hydrolases"/>
    <property type="match status" value="1"/>
</dbReference>
<comment type="caution">
    <text evidence="2">The sequence shown here is derived from an EMBL/GenBank/DDBJ whole genome shotgun (WGS) entry which is preliminary data.</text>
</comment>
<evidence type="ECO:0000259" key="1">
    <source>
        <dbReference type="Pfam" id="PF14681"/>
    </source>
</evidence>
<dbReference type="GO" id="GO:0036424">
    <property type="term" value="F:L-phosphoserine phosphatase activity"/>
    <property type="evidence" value="ECO:0007669"/>
    <property type="project" value="TreeGrafter"/>
</dbReference>
<evidence type="ECO:0000313" key="3">
    <source>
        <dbReference type="Proteomes" id="UP001304895"/>
    </source>
</evidence>
<organism evidence="2 3">
    <name type="scientific">Trichocladium antarcticum</name>
    <dbReference type="NCBI Taxonomy" id="1450529"/>
    <lineage>
        <taxon>Eukaryota</taxon>
        <taxon>Fungi</taxon>
        <taxon>Dikarya</taxon>
        <taxon>Ascomycota</taxon>
        <taxon>Pezizomycotina</taxon>
        <taxon>Sordariomycetes</taxon>
        <taxon>Sordariomycetidae</taxon>
        <taxon>Sordariales</taxon>
        <taxon>Chaetomiaceae</taxon>
        <taxon>Trichocladium</taxon>
    </lineage>
</organism>
<feature type="domain" description="Phosphoribosyltransferase" evidence="1">
    <location>
        <begin position="484"/>
        <end position="683"/>
    </location>
</feature>
<evidence type="ECO:0000313" key="2">
    <source>
        <dbReference type="EMBL" id="KAK4130803.1"/>
    </source>
</evidence>
<dbReference type="Pfam" id="PF13207">
    <property type="entry name" value="AAA_17"/>
    <property type="match status" value="1"/>
</dbReference>
<gene>
    <name evidence="2" type="ORF">BT67DRAFT_452146</name>
</gene>
<dbReference type="Gene3D" id="3.40.50.1000">
    <property type="entry name" value="HAD superfamily/HAD-like"/>
    <property type="match status" value="1"/>
</dbReference>
<reference evidence="2" key="1">
    <citation type="journal article" date="2023" name="Mol. Phylogenet. Evol.">
        <title>Genome-scale phylogeny and comparative genomics of the fungal order Sordariales.</title>
        <authorList>
            <person name="Hensen N."/>
            <person name="Bonometti L."/>
            <person name="Westerberg I."/>
            <person name="Brannstrom I.O."/>
            <person name="Guillou S."/>
            <person name="Cros-Aarteil S."/>
            <person name="Calhoun S."/>
            <person name="Haridas S."/>
            <person name="Kuo A."/>
            <person name="Mondo S."/>
            <person name="Pangilinan J."/>
            <person name="Riley R."/>
            <person name="LaButti K."/>
            <person name="Andreopoulos B."/>
            <person name="Lipzen A."/>
            <person name="Chen C."/>
            <person name="Yan M."/>
            <person name="Daum C."/>
            <person name="Ng V."/>
            <person name="Clum A."/>
            <person name="Steindorff A."/>
            <person name="Ohm R.A."/>
            <person name="Martin F."/>
            <person name="Silar P."/>
            <person name="Natvig D.O."/>
            <person name="Lalanne C."/>
            <person name="Gautier V."/>
            <person name="Ament-Velasquez S.L."/>
            <person name="Kruys A."/>
            <person name="Hutchinson M.I."/>
            <person name="Powell A.J."/>
            <person name="Barry K."/>
            <person name="Miller A.N."/>
            <person name="Grigoriev I.V."/>
            <person name="Debuchy R."/>
            <person name="Gladieux P."/>
            <person name="Hiltunen Thoren M."/>
            <person name="Johannesson H."/>
        </authorList>
    </citation>
    <scope>NUCLEOTIDE SEQUENCE</scope>
    <source>
        <strain evidence="2">CBS 123565</strain>
    </source>
</reference>
<dbReference type="EMBL" id="MU853431">
    <property type="protein sequence ID" value="KAK4130803.1"/>
    <property type="molecule type" value="Genomic_DNA"/>
</dbReference>
<dbReference type="Pfam" id="PF14681">
    <property type="entry name" value="UPRTase"/>
    <property type="match status" value="1"/>
</dbReference>
<dbReference type="Proteomes" id="UP001304895">
    <property type="component" value="Unassembled WGS sequence"/>
</dbReference>
<dbReference type="InterPro" id="IPR000836">
    <property type="entry name" value="PRTase_dom"/>
</dbReference>
<dbReference type="PANTHER" id="PTHR43344">
    <property type="entry name" value="PHOSPHOSERINE PHOSPHATASE"/>
    <property type="match status" value="1"/>
</dbReference>
<dbReference type="InterPro" id="IPR036412">
    <property type="entry name" value="HAD-like_sf"/>
</dbReference>
<dbReference type="AlphaFoldDB" id="A0AAN6UD38"/>
<dbReference type="PANTHER" id="PTHR43344:SF20">
    <property type="entry name" value="URACIL PHOSPHORIBOSYLTRANSFERASE"/>
    <property type="match status" value="1"/>
</dbReference>
<dbReference type="GO" id="GO:0000287">
    <property type="term" value="F:magnesium ion binding"/>
    <property type="evidence" value="ECO:0007669"/>
    <property type="project" value="TreeGrafter"/>
</dbReference>